<protein>
    <submittedName>
        <fullName evidence="1">Uncharacterized protein</fullName>
    </submittedName>
</protein>
<comment type="caution">
    <text evidence="1">The sequence shown here is derived from an EMBL/GenBank/DDBJ whole genome shotgun (WGS) entry which is preliminary data.</text>
</comment>
<dbReference type="EMBL" id="SMFX01000001">
    <property type="protein sequence ID" value="TCK19552.1"/>
    <property type="molecule type" value="Genomic_DNA"/>
</dbReference>
<dbReference type="AlphaFoldDB" id="A0A4R1HQE1"/>
<dbReference type="Proteomes" id="UP000295707">
    <property type="component" value="Unassembled WGS sequence"/>
</dbReference>
<keyword evidence="2" id="KW-1185">Reference proteome</keyword>
<evidence type="ECO:0000313" key="1">
    <source>
        <dbReference type="EMBL" id="TCK19552.1"/>
    </source>
</evidence>
<organism evidence="1 2">
    <name type="scientific">Thiogranum longum</name>
    <dbReference type="NCBI Taxonomy" id="1537524"/>
    <lineage>
        <taxon>Bacteria</taxon>
        <taxon>Pseudomonadati</taxon>
        <taxon>Pseudomonadota</taxon>
        <taxon>Gammaproteobacteria</taxon>
        <taxon>Chromatiales</taxon>
        <taxon>Ectothiorhodospiraceae</taxon>
        <taxon>Thiogranum</taxon>
    </lineage>
</organism>
<name>A0A4R1HQE1_9GAMM</name>
<accession>A0A4R1HQE1</accession>
<evidence type="ECO:0000313" key="2">
    <source>
        <dbReference type="Proteomes" id="UP000295707"/>
    </source>
</evidence>
<gene>
    <name evidence="1" type="ORF">DFR30_2866</name>
</gene>
<reference evidence="1 2" key="1">
    <citation type="submission" date="2019-03" db="EMBL/GenBank/DDBJ databases">
        <title>Genomic Encyclopedia of Type Strains, Phase IV (KMG-IV): sequencing the most valuable type-strain genomes for metagenomic binning, comparative biology and taxonomic classification.</title>
        <authorList>
            <person name="Goeker M."/>
        </authorList>
    </citation>
    <scope>NUCLEOTIDE SEQUENCE [LARGE SCALE GENOMIC DNA]</scope>
    <source>
        <strain evidence="1 2">DSM 19610</strain>
    </source>
</reference>
<proteinExistence type="predicted"/>
<sequence>MRYSSKNNKQILLHIAVVTCMLVFSTPDNTFAGEKQKSGKGKKFENIITAIVAPPVVGNGTIAGEPTEIIAVLNAPGALDSQALNPVNFGHQIPAGGRMEVEIGGTFQRNGVDNTKEFVPVNSNAFFVLVTGLPQMPVTAPA</sequence>